<dbReference type="InterPro" id="IPR001936">
    <property type="entry name" value="RasGAP_dom"/>
</dbReference>
<dbReference type="Gene3D" id="1.20.5.190">
    <property type="match status" value="2"/>
</dbReference>
<dbReference type="Pfam" id="PF00612">
    <property type="entry name" value="IQ"/>
    <property type="match status" value="5"/>
</dbReference>
<dbReference type="PROSITE" id="PS50021">
    <property type="entry name" value="CH"/>
    <property type="match status" value="1"/>
</dbReference>
<dbReference type="GO" id="GO:1903479">
    <property type="term" value="P:mitotic actomyosin contractile ring assembly actin filament organization"/>
    <property type="evidence" value="ECO:0007669"/>
    <property type="project" value="TreeGrafter"/>
</dbReference>
<accession>A0A0W4ZU89</accession>
<sequence length="1334" mass="155681">MHGTGSLPSTPSKGLTEVSTNCSSYKENLPPRMSLSPYKIQSPNHLMERASLDDLKKLNRSTVSHLQTLSKLTSGNGTEGLCIPGVTKGAEDVTGMQGRIRLQKAMGNRLFSWSKTWMDKQRANIQAYEYLCHIGEAKEWIESCIGEKIPAILELEESLRDGIILARLVKVFAPDLVPRIFEATRLQFRHSDNINRFFQFIEKMNLPNIFRFELTDLYEKKNIPKVIYCIHALSFLLSHAGLAVSIGNLIGKLEFTDEEIKNTQRDLDIAGVSLPNFKNIGNAFAGEIDVSKEKINKSNEYSHFEKDAFALKFQTVCRGFLFRKKLLEKFQDLLYEEDMILALQACIRGFFVRKVFSKKVIEYRRFKEWTRKIQAVSKGYLIRKFYLRWKSSIHYYEDFVIKIQTIIRGNFARKQYCFLVDSLVFNTESVIKLQSYSRGMLTRRAFDKIIMRFQLMKQYSVPLQAQCRGVLIRKKLEDILISLHSGNDTIVLFQSHIRGMLARSKFNSKMEYYKENMQKIIKIQSFVRGKLQGRAYKSLIVGKNPPVGTIKNFVHLLNDNNFDFEEEIEMESLRKLIVQCVRANEDAEEHIAQLDLKIALLVKNMVTLDDVIRHQKRFSSGNLFHSYFERSSENSFDLKALNKSSREKLELYQGFFFLLQTCPEYFARLFSSYCDRGVPEKNIKQLESFVMCIFSYAQQRREEYFLLKLLRRCIIEELIRVENIQEFFKRNSLWIKIVVSYNRNVKERKYLKNLFKPLIKKMIENNHLDLESDPVMIYYSIINKEELMTGERTKRSVNLERTEAIQDPETRDLFIKHLQDLRDWTEKFIDAIEASVHEMPYGLRYIARETYRTLLTRFSDQSPSEILKFIGYIIHYRYLNPVILAPDSFDIIESTIPTLQRKNLAEISKILVQITTGKLFDKNDVFLQPLNVYVETAIQRMIKVLKTVIDVQDAERYFEMDEFDDLTSTQKPILYIKTSEIFLIHSLVYNEIDIMAPNQDDQLRDIVKQLGSLSNNEEFVKISSSEIDLILSPRLVHVENSNSEIRSLFVETKHYILYIIRVQTGSNLMEILIKPVHPDDEIKWKQILSEENKDTTYLNRYSKNGICNIKEMLFSDVKAVALENILKLESEGIITRSNNYQSFLNAIATDIRTKHRRRVQRQAELESARQTLAHLYEKASYLKSQLESYNDYIEKSLISLQTKKGRRKSVIPFTKQYFHLRDLKRSGQMPKFGSHKYSGRQLFDKGVIISIAGQDEKDYGKFDFTISSDNIGIFIIEAAFGPLHTPTTSIELKLDDLLQAQYNKIQILPLFEGLVKINVNLMLHMIFKKFYSSS</sequence>
<dbReference type="SMART" id="SM00033">
    <property type="entry name" value="CH"/>
    <property type="match status" value="1"/>
</dbReference>
<dbReference type="SMART" id="SM00323">
    <property type="entry name" value="RasGAP"/>
    <property type="match status" value="1"/>
</dbReference>
<evidence type="ECO:0000313" key="4">
    <source>
        <dbReference type="EMBL" id="KTW31949.1"/>
    </source>
</evidence>
<dbReference type="PANTHER" id="PTHR14149:SF14">
    <property type="entry name" value="CALPONIN-HOMOLOGY (CH) DOMAIN-CONTAINING PROTEIN"/>
    <property type="match status" value="1"/>
</dbReference>
<dbReference type="SMART" id="SM00015">
    <property type="entry name" value="IQ"/>
    <property type="match status" value="8"/>
</dbReference>
<dbReference type="PROSITE" id="PS50018">
    <property type="entry name" value="RAS_GTPASE_ACTIV_2"/>
    <property type="match status" value="1"/>
</dbReference>
<dbReference type="PANTHER" id="PTHR14149">
    <property type="entry name" value="RAS GTPASE-ACTIVATING PROTEIN WITH IQ MOTIF"/>
    <property type="match status" value="1"/>
</dbReference>
<dbReference type="GO" id="GO:0005516">
    <property type="term" value="F:calmodulin binding"/>
    <property type="evidence" value="ECO:0007669"/>
    <property type="project" value="TreeGrafter"/>
</dbReference>
<feature type="region of interest" description="Disordered" evidence="1">
    <location>
        <begin position="1"/>
        <end position="37"/>
    </location>
</feature>
<dbReference type="InterPro" id="IPR036872">
    <property type="entry name" value="CH_dom_sf"/>
</dbReference>
<dbReference type="GO" id="GO:0051015">
    <property type="term" value="F:actin filament binding"/>
    <property type="evidence" value="ECO:0007669"/>
    <property type="project" value="TreeGrafter"/>
</dbReference>
<dbReference type="GO" id="GO:0110085">
    <property type="term" value="C:mitotic actomyosin contractile ring"/>
    <property type="evidence" value="ECO:0007669"/>
    <property type="project" value="TreeGrafter"/>
</dbReference>
<protein>
    <recommendedName>
        <fullName evidence="6">Ras-GAP domain-containing protein</fullName>
    </recommendedName>
</protein>
<dbReference type="Proteomes" id="UP000053447">
    <property type="component" value="Unassembled WGS sequence"/>
</dbReference>
<dbReference type="InterPro" id="IPR000593">
    <property type="entry name" value="RasGAP_C"/>
</dbReference>
<evidence type="ECO:0000313" key="5">
    <source>
        <dbReference type="Proteomes" id="UP000053447"/>
    </source>
</evidence>
<dbReference type="InterPro" id="IPR008936">
    <property type="entry name" value="Rho_GTPase_activation_prot"/>
</dbReference>
<proteinExistence type="predicted"/>
<dbReference type="SUPFAM" id="SSF143885">
    <property type="entry name" value="RGC domain-like"/>
    <property type="match status" value="1"/>
</dbReference>
<dbReference type="RefSeq" id="XP_018230641.1">
    <property type="nucleotide sequence ID" value="XM_018372898.1"/>
</dbReference>
<keyword evidence="5" id="KW-1185">Reference proteome</keyword>
<dbReference type="PROSITE" id="PS50096">
    <property type="entry name" value="IQ"/>
    <property type="match status" value="8"/>
</dbReference>
<feature type="domain" description="Calponin-homology (CH)" evidence="3">
    <location>
        <begin position="131"/>
        <end position="237"/>
    </location>
</feature>
<dbReference type="Pfam" id="PF00616">
    <property type="entry name" value="RasGAP"/>
    <property type="match status" value="1"/>
</dbReference>
<evidence type="ECO:0000259" key="3">
    <source>
        <dbReference type="PROSITE" id="PS50021"/>
    </source>
</evidence>
<dbReference type="VEuPathDB" id="FungiDB:T551_00632"/>
<dbReference type="CDD" id="cd21206">
    <property type="entry name" value="CH_IQGAP"/>
    <property type="match status" value="1"/>
</dbReference>
<feature type="domain" description="Ras-GAP" evidence="2">
    <location>
        <begin position="688"/>
        <end position="916"/>
    </location>
</feature>
<dbReference type="eggNOG" id="KOG2128">
    <property type="taxonomic scope" value="Eukaryota"/>
</dbReference>
<reference evidence="5" key="1">
    <citation type="journal article" date="2016" name="Nat. Commun.">
        <title>Genome analysis of three Pneumocystis species reveals adaptation mechanisms to life exclusively in mammalian hosts.</title>
        <authorList>
            <person name="Ma L."/>
            <person name="Chen Z."/>
            <person name="Huang D.W."/>
            <person name="Kutty G."/>
            <person name="Ishihara M."/>
            <person name="Wang H."/>
            <person name="Abouelleil A."/>
            <person name="Bishop L."/>
            <person name="Davey E."/>
            <person name="Deng R."/>
            <person name="Deng X."/>
            <person name="Fan L."/>
            <person name="Fantoni G."/>
            <person name="Fitzgerald M."/>
            <person name="Gogineni E."/>
            <person name="Goldberg J.M."/>
            <person name="Handley G."/>
            <person name="Hu X."/>
            <person name="Huber C."/>
            <person name="Jiao X."/>
            <person name="Jones K."/>
            <person name="Levin J.Z."/>
            <person name="Liu Y."/>
            <person name="Macdonald P."/>
            <person name="Melnikov A."/>
            <person name="Raley C."/>
            <person name="Sassi M."/>
            <person name="Sherman B.T."/>
            <person name="Song X."/>
            <person name="Sykes S."/>
            <person name="Tran B."/>
            <person name="Walsh L."/>
            <person name="Xia Y."/>
            <person name="Yang J."/>
            <person name="Young S."/>
            <person name="Zeng Q."/>
            <person name="Zheng X."/>
            <person name="Stephens R."/>
            <person name="Nusbaum C."/>
            <person name="Birren B.W."/>
            <person name="Azadi P."/>
            <person name="Lempicki R.A."/>
            <person name="Cuomo C.A."/>
            <person name="Kovacs J.A."/>
        </authorList>
    </citation>
    <scope>NUCLEOTIDE SEQUENCE [LARGE SCALE GENOMIC DNA]</scope>
    <source>
        <strain evidence="5">RU7</strain>
    </source>
</reference>
<dbReference type="Pfam" id="PF03836">
    <property type="entry name" value="RasGAP_C"/>
    <property type="match status" value="1"/>
</dbReference>
<name>A0A0W4ZU89_PNEJ7</name>
<dbReference type="InterPro" id="IPR001715">
    <property type="entry name" value="CH_dom"/>
</dbReference>
<dbReference type="SUPFAM" id="SSF47576">
    <property type="entry name" value="Calponin-homology domain, CH-domain"/>
    <property type="match status" value="1"/>
</dbReference>
<dbReference type="GO" id="GO:0005096">
    <property type="term" value="F:GTPase activator activity"/>
    <property type="evidence" value="ECO:0007669"/>
    <property type="project" value="TreeGrafter"/>
</dbReference>
<dbReference type="STRING" id="1408657.A0A0W4ZU89"/>
<dbReference type="Gene3D" id="1.10.418.10">
    <property type="entry name" value="Calponin-like domain"/>
    <property type="match status" value="1"/>
</dbReference>
<dbReference type="SUPFAM" id="SSF48350">
    <property type="entry name" value="GTPase activation domain, GAP"/>
    <property type="match status" value="1"/>
</dbReference>
<dbReference type="Pfam" id="PF00307">
    <property type="entry name" value="CH"/>
    <property type="match status" value="1"/>
</dbReference>
<feature type="compositionally biased region" description="Polar residues" evidence="1">
    <location>
        <begin position="1"/>
        <end position="26"/>
    </location>
</feature>
<dbReference type="EMBL" id="LFWA01000003">
    <property type="protein sequence ID" value="KTW31949.1"/>
    <property type="molecule type" value="Genomic_DNA"/>
</dbReference>
<dbReference type="OrthoDB" id="775356at2759"/>
<evidence type="ECO:0000256" key="1">
    <source>
        <dbReference type="SAM" id="MobiDB-lite"/>
    </source>
</evidence>
<dbReference type="GeneID" id="28939153"/>
<dbReference type="InterPro" id="IPR000048">
    <property type="entry name" value="IQ_motif_EF-hand-BS"/>
</dbReference>
<dbReference type="Gene3D" id="1.10.506.10">
    <property type="entry name" value="GTPase Activation - p120gap, domain 1"/>
    <property type="match status" value="1"/>
</dbReference>
<evidence type="ECO:0000259" key="2">
    <source>
        <dbReference type="PROSITE" id="PS50018"/>
    </source>
</evidence>
<gene>
    <name evidence="4" type="ORF">T551_00632</name>
</gene>
<organism evidence="4 5">
    <name type="scientific">Pneumocystis jirovecii (strain RU7)</name>
    <name type="common">Human pneumocystis pneumonia agent</name>
    <dbReference type="NCBI Taxonomy" id="1408657"/>
    <lineage>
        <taxon>Eukaryota</taxon>
        <taxon>Fungi</taxon>
        <taxon>Dikarya</taxon>
        <taxon>Ascomycota</taxon>
        <taxon>Taphrinomycotina</taxon>
        <taxon>Pneumocystomycetes</taxon>
        <taxon>Pneumocystaceae</taxon>
        <taxon>Pneumocystis</taxon>
    </lineage>
</organism>
<comment type="caution">
    <text evidence="4">The sequence shown here is derived from an EMBL/GenBank/DDBJ whole genome shotgun (WGS) entry which is preliminary data.</text>
</comment>
<evidence type="ECO:0008006" key="6">
    <source>
        <dbReference type="Google" id="ProtNLM"/>
    </source>
</evidence>